<dbReference type="GeneID" id="81584797"/>
<proteinExistence type="predicted"/>
<comment type="caution">
    <text evidence="1">The sequence shown here is derived from an EMBL/GenBank/DDBJ whole genome shotgun (WGS) entry which is preliminary data.</text>
</comment>
<accession>A0AAD6EA55</accession>
<evidence type="ECO:0000313" key="2">
    <source>
        <dbReference type="Proteomes" id="UP001213799"/>
    </source>
</evidence>
<gene>
    <name evidence="1" type="ORF">N7537_003497</name>
</gene>
<protein>
    <submittedName>
        <fullName evidence="1">Uncharacterized protein</fullName>
    </submittedName>
</protein>
<dbReference type="Proteomes" id="UP001213799">
    <property type="component" value="Unassembled WGS sequence"/>
</dbReference>
<dbReference type="EMBL" id="JAQJAE010000002">
    <property type="protein sequence ID" value="KAJ5606878.1"/>
    <property type="molecule type" value="Genomic_DNA"/>
</dbReference>
<keyword evidence="2" id="KW-1185">Reference proteome</keyword>
<name>A0AAD6EA55_9EURO</name>
<evidence type="ECO:0000313" key="1">
    <source>
        <dbReference type="EMBL" id="KAJ5606878.1"/>
    </source>
</evidence>
<reference evidence="1" key="1">
    <citation type="journal article" date="2023" name="IMA Fungus">
        <title>Comparative genomic study of the Penicillium genus elucidates a diverse pangenome and 15 lateral gene transfer events.</title>
        <authorList>
            <person name="Petersen C."/>
            <person name="Sorensen T."/>
            <person name="Nielsen M.R."/>
            <person name="Sondergaard T.E."/>
            <person name="Sorensen J.L."/>
            <person name="Fitzpatrick D.A."/>
            <person name="Frisvad J.C."/>
            <person name="Nielsen K.L."/>
        </authorList>
    </citation>
    <scope>NUCLEOTIDE SEQUENCE</scope>
    <source>
        <strain evidence="1">IBT 12815</strain>
    </source>
</reference>
<sequence>MTSQFEYLTDLDGTKMTLDAVTEEVFHFPAQTWKEDDLVPGGFVTYVVWEKVPGDSFDHLKFRLRPFNEREAIRDKHISGIRFPYRPDEPQEWQDRFFYRFALAPPDRNPGALMPGIERNKADWKEDENGWVLQEVWSH</sequence>
<reference evidence="1" key="2">
    <citation type="submission" date="2023-01" db="EMBL/GenBank/DDBJ databases">
        <authorList>
            <person name="Petersen C."/>
        </authorList>
    </citation>
    <scope>NUCLEOTIDE SEQUENCE</scope>
    <source>
        <strain evidence="1">IBT 12815</strain>
    </source>
</reference>
<organism evidence="1 2">
    <name type="scientific">Penicillium hordei</name>
    <dbReference type="NCBI Taxonomy" id="40994"/>
    <lineage>
        <taxon>Eukaryota</taxon>
        <taxon>Fungi</taxon>
        <taxon>Dikarya</taxon>
        <taxon>Ascomycota</taxon>
        <taxon>Pezizomycotina</taxon>
        <taxon>Eurotiomycetes</taxon>
        <taxon>Eurotiomycetidae</taxon>
        <taxon>Eurotiales</taxon>
        <taxon>Aspergillaceae</taxon>
        <taxon>Penicillium</taxon>
    </lineage>
</organism>
<dbReference type="RefSeq" id="XP_056754303.1">
    <property type="nucleotide sequence ID" value="XM_056894555.1"/>
</dbReference>
<dbReference type="AlphaFoldDB" id="A0AAD6EA55"/>